<dbReference type="InParanoid" id="T0PVJ3"/>
<dbReference type="VEuPathDB" id="FungiDB:SDRG_17085"/>
<evidence type="ECO:0000313" key="3">
    <source>
        <dbReference type="Proteomes" id="UP000030762"/>
    </source>
</evidence>
<sequence>MSDDSASRIAWLADQAEKLQNSVVNVHQGLSLAPSLYFSTRRCTYSDVVSIVTTVQTQSRIASAQQSHARRHNHADTFNDPLYVNPLQNDRDRDRDNLERYRKALSFERSIFMSKLDSHRHTRLEGEYKAACTIQRTQRGHALRKNLDRLKKTLVIRNKVRVAMKDVTYGTGIILEEKDRTRARFHECTNAAVRIQRIFRQRLALAICRKEARMVAEEVLNDCARVIQSYVRQRLARCYVRKIRLRHYELLCLRLALLLQRLYRGYIARGVLRMRRYC</sequence>
<dbReference type="AlphaFoldDB" id="T0PVJ3"/>
<dbReference type="EMBL" id="JH767326">
    <property type="protein sequence ID" value="EQC25025.1"/>
    <property type="molecule type" value="Genomic_DNA"/>
</dbReference>
<dbReference type="Gene3D" id="1.20.5.190">
    <property type="match status" value="1"/>
</dbReference>
<organism evidence="2 3">
    <name type="scientific">Saprolegnia diclina (strain VS20)</name>
    <dbReference type="NCBI Taxonomy" id="1156394"/>
    <lineage>
        <taxon>Eukaryota</taxon>
        <taxon>Sar</taxon>
        <taxon>Stramenopiles</taxon>
        <taxon>Oomycota</taxon>
        <taxon>Saprolegniomycetes</taxon>
        <taxon>Saprolegniales</taxon>
        <taxon>Saprolegniaceae</taxon>
        <taxon>Saprolegnia</taxon>
    </lineage>
</organism>
<evidence type="ECO:0000313" key="2">
    <source>
        <dbReference type="EMBL" id="EQC25025.1"/>
    </source>
</evidence>
<keyword evidence="3" id="KW-1185">Reference proteome</keyword>
<reference evidence="2 3" key="1">
    <citation type="submission" date="2012-04" db="EMBL/GenBank/DDBJ databases">
        <title>The Genome Sequence of Saprolegnia declina VS20.</title>
        <authorList>
            <consortium name="The Broad Institute Genome Sequencing Platform"/>
            <person name="Russ C."/>
            <person name="Nusbaum C."/>
            <person name="Tyler B."/>
            <person name="van West P."/>
            <person name="Dieguez-Uribeondo J."/>
            <person name="de Bruijn I."/>
            <person name="Tripathy S."/>
            <person name="Jiang R."/>
            <person name="Young S.K."/>
            <person name="Zeng Q."/>
            <person name="Gargeya S."/>
            <person name="Fitzgerald M."/>
            <person name="Haas B."/>
            <person name="Abouelleil A."/>
            <person name="Alvarado L."/>
            <person name="Arachchi H.M."/>
            <person name="Berlin A."/>
            <person name="Chapman S.B."/>
            <person name="Goldberg J."/>
            <person name="Griggs A."/>
            <person name="Gujja S."/>
            <person name="Hansen M."/>
            <person name="Howarth C."/>
            <person name="Imamovic A."/>
            <person name="Larimer J."/>
            <person name="McCowen C."/>
            <person name="Montmayeur A."/>
            <person name="Murphy C."/>
            <person name="Neiman D."/>
            <person name="Pearson M."/>
            <person name="Priest M."/>
            <person name="Roberts A."/>
            <person name="Saif S."/>
            <person name="Shea T."/>
            <person name="Sisk P."/>
            <person name="Sykes S."/>
            <person name="Wortman J."/>
            <person name="Nusbaum C."/>
            <person name="Birren B."/>
        </authorList>
    </citation>
    <scope>NUCLEOTIDE SEQUENCE [LARGE SCALE GENOMIC DNA]</scope>
    <source>
        <strain evidence="2 3">VS20</strain>
    </source>
</reference>
<dbReference type="PROSITE" id="PS50096">
    <property type="entry name" value="IQ"/>
    <property type="match status" value="2"/>
</dbReference>
<dbReference type="OrthoDB" id="341259at2759"/>
<dbReference type="RefSeq" id="XP_008621541.1">
    <property type="nucleotide sequence ID" value="XM_008623319.1"/>
</dbReference>
<dbReference type="InterPro" id="IPR000048">
    <property type="entry name" value="IQ_motif_EF-hand-BS"/>
</dbReference>
<gene>
    <name evidence="2" type="ORF">SDRG_17085</name>
</gene>
<name>T0PVJ3_SAPDV</name>
<dbReference type="GeneID" id="19957812"/>
<dbReference type="Proteomes" id="UP000030762">
    <property type="component" value="Unassembled WGS sequence"/>
</dbReference>
<evidence type="ECO:0000256" key="1">
    <source>
        <dbReference type="SAM" id="MobiDB-lite"/>
    </source>
</evidence>
<proteinExistence type="predicted"/>
<accession>T0PVJ3</accession>
<feature type="region of interest" description="Disordered" evidence="1">
    <location>
        <begin position="63"/>
        <end position="95"/>
    </location>
</feature>
<dbReference type="Pfam" id="PF00612">
    <property type="entry name" value="IQ"/>
    <property type="match status" value="3"/>
</dbReference>
<feature type="non-terminal residue" evidence="2">
    <location>
        <position position="278"/>
    </location>
</feature>
<protein>
    <submittedName>
        <fullName evidence="2">Uncharacterized protein</fullName>
    </submittedName>
</protein>